<dbReference type="GeneID" id="38128385"/>
<dbReference type="RefSeq" id="XP_026613780.1">
    <property type="nucleotide sequence ID" value="XM_026760030.1"/>
</dbReference>
<organism evidence="1 2">
    <name type="scientific">Aspergillus thermomutatus</name>
    <name type="common">Neosartorya pseudofischeri</name>
    <dbReference type="NCBI Taxonomy" id="41047"/>
    <lineage>
        <taxon>Eukaryota</taxon>
        <taxon>Fungi</taxon>
        <taxon>Dikarya</taxon>
        <taxon>Ascomycota</taxon>
        <taxon>Pezizomycotina</taxon>
        <taxon>Eurotiomycetes</taxon>
        <taxon>Eurotiomycetidae</taxon>
        <taxon>Eurotiales</taxon>
        <taxon>Aspergillaceae</taxon>
        <taxon>Aspergillus</taxon>
        <taxon>Aspergillus subgen. Fumigati</taxon>
    </lineage>
</organism>
<keyword evidence="2" id="KW-1185">Reference proteome</keyword>
<dbReference type="OrthoDB" id="428159at2759"/>
<dbReference type="EMBL" id="NKHU02000118">
    <property type="protein sequence ID" value="RHZ53923.1"/>
    <property type="molecule type" value="Genomic_DNA"/>
</dbReference>
<dbReference type="Proteomes" id="UP000215305">
    <property type="component" value="Unassembled WGS sequence"/>
</dbReference>
<dbReference type="AlphaFoldDB" id="A0A397GXY3"/>
<dbReference type="STRING" id="41047.A0A397GXY3"/>
<reference evidence="1" key="1">
    <citation type="submission" date="2018-08" db="EMBL/GenBank/DDBJ databases">
        <title>Draft genome sequence of azole-resistant Aspergillus thermomutatus (Neosartorya pseudofischeri) strain HMR AF 39, isolated from a human nasal aspirate.</title>
        <authorList>
            <person name="Parent-Michaud M."/>
            <person name="Dufresne P.J."/>
            <person name="Fournier E."/>
            <person name="Martineau C."/>
            <person name="Moreira S."/>
            <person name="Perkins V."/>
            <person name="De Repentigny L."/>
            <person name="Dufresne S.F."/>
        </authorList>
    </citation>
    <scope>NUCLEOTIDE SEQUENCE [LARGE SCALE GENOMIC DNA]</scope>
    <source>
        <strain evidence="1">HMR AF 39</strain>
    </source>
</reference>
<evidence type="ECO:0000313" key="1">
    <source>
        <dbReference type="EMBL" id="RHZ53923.1"/>
    </source>
</evidence>
<proteinExistence type="predicted"/>
<name>A0A397GXY3_ASPTH</name>
<accession>A0A397GXY3</accession>
<gene>
    <name evidence="1" type="ORF">CDV56_106411</name>
</gene>
<protein>
    <submittedName>
        <fullName evidence="1">Uncharacterized protein</fullName>
    </submittedName>
</protein>
<comment type="caution">
    <text evidence="1">The sequence shown here is derived from an EMBL/GenBank/DDBJ whole genome shotgun (WGS) entry which is preliminary data.</text>
</comment>
<sequence length="203" mass="22149">MVAAVAAGPRPISHGTLDAQRLVKAIQYCLTARAVKAAHHISARIKRETGVKAAVAPFHRHLLQDLLPNLPAARKCRKGGKQYRTCRAQLQGKRSSQGYGAGHNASFPEACTNYLPGTLVDVALAAAEGFRVLPVSYRGKEHKYDQVADWKAGLRTGAKCFAIWMAESMGDVFYQPYKGARDGRHTEYSGGYLGLQRKSATPR</sequence>
<evidence type="ECO:0000313" key="2">
    <source>
        <dbReference type="Proteomes" id="UP000215305"/>
    </source>
</evidence>
<dbReference type="VEuPathDB" id="FungiDB:CDV56_106411"/>